<dbReference type="Proteomes" id="UP001515943">
    <property type="component" value="Unassembled WGS sequence"/>
</dbReference>
<keyword evidence="4" id="KW-0648">Protein biosynthesis</keyword>
<evidence type="ECO:0000313" key="8">
    <source>
        <dbReference type="Proteomes" id="UP001515943"/>
    </source>
</evidence>
<feature type="domain" description="Leucyl-tRNA synthetase editing" evidence="6">
    <location>
        <begin position="146"/>
        <end position="232"/>
    </location>
</feature>
<proteinExistence type="predicted"/>
<dbReference type="InterPro" id="IPR009008">
    <property type="entry name" value="Val/Leu/Ile-tRNA-synth_edit"/>
</dbReference>
<protein>
    <recommendedName>
        <fullName evidence="6">Leucyl-tRNA synthetase editing domain-containing protein</fullName>
    </recommendedName>
</protein>
<evidence type="ECO:0000256" key="5">
    <source>
        <dbReference type="ARBA" id="ARBA00023146"/>
    </source>
</evidence>
<comment type="caution">
    <text evidence="7">The sequence shown here is derived from an EMBL/GenBank/DDBJ whole genome shotgun (WGS) entry which is preliminary data.</text>
</comment>
<gene>
    <name evidence="7" type="ORF">FXN61_12405</name>
</gene>
<evidence type="ECO:0000256" key="4">
    <source>
        <dbReference type="ARBA" id="ARBA00022917"/>
    </source>
</evidence>
<keyword evidence="2" id="KW-0547">Nucleotide-binding</keyword>
<evidence type="ECO:0000256" key="3">
    <source>
        <dbReference type="ARBA" id="ARBA00022840"/>
    </source>
</evidence>
<evidence type="ECO:0000259" key="6">
    <source>
        <dbReference type="Pfam" id="PF13603"/>
    </source>
</evidence>
<evidence type="ECO:0000256" key="2">
    <source>
        <dbReference type="ARBA" id="ARBA00022741"/>
    </source>
</evidence>
<dbReference type="SUPFAM" id="SSF50677">
    <property type="entry name" value="ValRS/IleRS/LeuRS editing domain"/>
    <property type="match status" value="1"/>
</dbReference>
<organism evidence="7 8">
    <name type="scientific">Lentzea indica</name>
    <dbReference type="NCBI Taxonomy" id="2604800"/>
    <lineage>
        <taxon>Bacteria</taxon>
        <taxon>Bacillati</taxon>
        <taxon>Actinomycetota</taxon>
        <taxon>Actinomycetes</taxon>
        <taxon>Pseudonocardiales</taxon>
        <taxon>Pseudonocardiaceae</taxon>
        <taxon>Lentzea</taxon>
    </lineage>
</organism>
<dbReference type="Pfam" id="PF13603">
    <property type="entry name" value="tRNA-synt_1_2"/>
    <property type="match status" value="1"/>
</dbReference>
<dbReference type="Gene3D" id="3.90.740.10">
    <property type="entry name" value="Valyl/Leucyl/Isoleucyl-tRNA synthetase, editing domain"/>
    <property type="match status" value="1"/>
</dbReference>
<keyword evidence="8" id="KW-1185">Reference proteome</keyword>
<reference evidence="7 8" key="1">
    <citation type="submission" date="2019-08" db="EMBL/GenBank/DDBJ databases">
        <title>Lentzea from Indian Himalayas.</title>
        <authorList>
            <person name="Mandal S."/>
            <person name="Mallick Gupta A."/>
            <person name="Maiti P.K."/>
            <person name="Sarkar J."/>
            <person name="Mandal S."/>
        </authorList>
    </citation>
    <scope>NUCLEOTIDE SEQUENCE [LARGE SCALE GENOMIC DNA]</scope>
    <source>
        <strain evidence="7 8">PSKA42</strain>
    </source>
</reference>
<evidence type="ECO:0000256" key="1">
    <source>
        <dbReference type="ARBA" id="ARBA00022598"/>
    </source>
</evidence>
<dbReference type="EMBL" id="VSRL01000034">
    <property type="protein sequence ID" value="NKE57594.1"/>
    <property type="molecule type" value="Genomic_DNA"/>
</dbReference>
<dbReference type="InterPro" id="IPR025709">
    <property type="entry name" value="Leu_tRNA-synth_edit"/>
</dbReference>
<name>A0ABX1FF56_9PSEU</name>
<keyword evidence="1" id="KW-0436">Ligase</keyword>
<keyword evidence="3" id="KW-0067">ATP-binding</keyword>
<accession>A0ABX1FF56</accession>
<evidence type="ECO:0000313" key="7">
    <source>
        <dbReference type="EMBL" id="NKE57594.1"/>
    </source>
</evidence>
<keyword evidence="5" id="KW-0030">Aminoacyl-tRNA synthetase</keyword>
<sequence>MGTSRTSSVREVPMTAQEGRAMAVIIVGAPADETLRNRMTALAEAHRRREAFFGTSSPAVVSGPLPGEDFVPTPRALDAALSGPSWGEKVDAKHRKAIRRIPGAIIRFPLEDGGTVDTFITDWSPLPGACAIAVHPGHPLATEEGFTGRYARHPLTGDLIGVWTAGWVRPDFGTGAVVVNPAHSEVDLDFARRTGLPIRFALADRPPSCDPETWPRPPVVKRGVTRTGQPFDQAARDYLDELVAHGHAEQTALPHLTKRHPNPELLAALMADPRTTVITTADAISKDLLWARVALAELGRAATPRIVTDIPVRNPQQVESLIRNVARKEPGAPDRKLLHALEAGDFDEAFTALRSTTDRTSAQTAVRVLFGAESLVP</sequence>